<evidence type="ECO:0000256" key="1">
    <source>
        <dbReference type="SAM" id="Phobius"/>
    </source>
</evidence>
<keyword evidence="1" id="KW-0812">Transmembrane</keyword>
<feature type="domain" description="Chlorhexidine efflux transporter" evidence="2">
    <location>
        <begin position="84"/>
        <end position="146"/>
    </location>
</feature>
<feature type="transmembrane region" description="Helical" evidence="1">
    <location>
        <begin position="21"/>
        <end position="42"/>
    </location>
</feature>
<dbReference type="InterPro" id="IPR058208">
    <property type="entry name" value="PACE"/>
</dbReference>
<dbReference type="Pfam" id="PF05232">
    <property type="entry name" value="BTP"/>
    <property type="match status" value="2"/>
</dbReference>
<name>A0A1T4N5H5_9GAMM</name>
<dbReference type="EMBL" id="MTSM01000006">
    <property type="protein sequence ID" value="OPX55845.1"/>
    <property type="molecule type" value="Genomic_DNA"/>
</dbReference>
<dbReference type="AlphaFoldDB" id="A0A1T4N5H5"/>
<keyword evidence="4" id="KW-1185">Reference proteome</keyword>
<accession>A0A1T4N5H5</accession>
<keyword evidence="1" id="KW-1133">Transmembrane helix</keyword>
<dbReference type="Proteomes" id="UP000191418">
    <property type="component" value="Unassembled WGS sequence"/>
</dbReference>
<dbReference type="OrthoDB" id="1631120at2"/>
<reference evidence="3 4" key="1">
    <citation type="submission" date="2017-01" db="EMBL/GenBank/DDBJ databases">
        <title>Genome Sequencing of a Marine Spirillum, Oceanospirillum multiglobuliferum ATCC 33336, from Japan.</title>
        <authorList>
            <person name="Carney J.G."/>
            <person name="Trachtenberg A.M."/>
            <person name="Rheaume B.A."/>
            <person name="Linnane J.D."/>
            <person name="Pitts N.L."/>
            <person name="Mykles D.L."/>
            <person name="Maclea K.S."/>
        </authorList>
    </citation>
    <scope>NUCLEOTIDE SEQUENCE [LARGE SCALE GENOMIC DNA]</scope>
    <source>
        <strain evidence="3 4">ATCC 33336</strain>
    </source>
</reference>
<sequence>MATSADKKTVTLRSKADRVRYVLCFEVLLILLSAPVIAYALGKEVLDVGMLTIILSLKAMVINIVYNYFYDRFDARRGIVPTERGAKARLLHAFGFELTLTMTSLPIVMWWLQIGLLKALAMDAVIMAFIVLYTFVFTWIYDRIFPVSQAITESSIQSESENTFIQLKT</sequence>
<protein>
    <recommendedName>
        <fullName evidence="2">Chlorhexidine efflux transporter domain-containing protein</fullName>
    </recommendedName>
</protein>
<dbReference type="NCBIfam" id="NF033664">
    <property type="entry name" value="PACE_transport"/>
    <property type="match status" value="1"/>
</dbReference>
<feature type="transmembrane region" description="Helical" evidence="1">
    <location>
        <begin position="48"/>
        <end position="69"/>
    </location>
</feature>
<comment type="caution">
    <text evidence="3">The sequence shown here is derived from an EMBL/GenBank/DDBJ whole genome shotgun (WGS) entry which is preliminary data.</text>
</comment>
<organism evidence="3 4">
    <name type="scientific">Oceanospirillum multiglobuliferum</name>
    <dbReference type="NCBI Taxonomy" id="64969"/>
    <lineage>
        <taxon>Bacteria</taxon>
        <taxon>Pseudomonadati</taxon>
        <taxon>Pseudomonadota</taxon>
        <taxon>Gammaproteobacteria</taxon>
        <taxon>Oceanospirillales</taxon>
        <taxon>Oceanospirillaceae</taxon>
        <taxon>Oceanospirillum</taxon>
    </lineage>
</organism>
<feature type="transmembrane region" description="Helical" evidence="1">
    <location>
        <begin position="124"/>
        <end position="141"/>
    </location>
</feature>
<dbReference type="RefSeq" id="WP_078744641.1">
    <property type="nucleotide sequence ID" value="NZ_FUXG01000005.1"/>
</dbReference>
<evidence type="ECO:0000313" key="3">
    <source>
        <dbReference type="EMBL" id="OPX55845.1"/>
    </source>
</evidence>
<dbReference type="InterPro" id="IPR007896">
    <property type="entry name" value="BTP_bacteria"/>
</dbReference>
<evidence type="ECO:0000259" key="2">
    <source>
        <dbReference type="Pfam" id="PF05232"/>
    </source>
</evidence>
<proteinExistence type="predicted"/>
<dbReference type="STRING" id="64969.SAMN02745127_01011"/>
<feature type="domain" description="Chlorhexidine efflux transporter" evidence="2">
    <location>
        <begin position="13"/>
        <end position="75"/>
    </location>
</feature>
<evidence type="ECO:0000313" key="4">
    <source>
        <dbReference type="Proteomes" id="UP000191418"/>
    </source>
</evidence>
<keyword evidence="1" id="KW-0472">Membrane</keyword>
<gene>
    <name evidence="3" type="ORF">BTE48_06500</name>
</gene>
<feature type="transmembrane region" description="Helical" evidence="1">
    <location>
        <begin position="90"/>
        <end position="112"/>
    </location>
</feature>